<dbReference type="PANTHER" id="PTHR43806">
    <property type="entry name" value="PEPTIDASE S8"/>
    <property type="match status" value="1"/>
</dbReference>
<evidence type="ECO:0000313" key="14">
    <source>
        <dbReference type="EMBL" id="MBN8429803.1"/>
    </source>
</evidence>
<dbReference type="InterPro" id="IPR022398">
    <property type="entry name" value="Peptidase_S8_His-AS"/>
</dbReference>
<dbReference type="PROSITE" id="PS00136">
    <property type="entry name" value="SUBTILASE_ASP"/>
    <property type="match status" value="1"/>
</dbReference>
<proteinExistence type="inferred from homology"/>
<keyword evidence="4 9" id="KW-0645">Protease</keyword>
<dbReference type="CDD" id="cd07477">
    <property type="entry name" value="Peptidases_S8_Subtilisin_subset"/>
    <property type="match status" value="1"/>
</dbReference>
<dbReference type="Pfam" id="PF04151">
    <property type="entry name" value="PPC"/>
    <property type="match status" value="2"/>
</dbReference>
<dbReference type="Pfam" id="PF00082">
    <property type="entry name" value="Peptidase_S8"/>
    <property type="match status" value="2"/>
</dbReference>
<evidence type="ECO:0000256" key="2">
    <source>
        <dbReference type="ARBA" id="ARBA00011073"/>
    </source>
</evidence>
<dbReference type="InterPro" id="IPR000601">
    <property type="entry name" value="PKD_dom"/>
</dbReference>
<dbReference type="InterPro" id="IPR023827">
    <property type="entry name" value="Peptidase_S8_Asp-AS"/>
</dbReference>
<evidence type="ECO:0000256" key="6">
    <source>
        <dbReference type="ARBA" id="ARBA00022729"/>
    </source>
</evidence>
<feature type="active site" description="Charge relay system" evidence="9">
    <location>
        <position position="167"/>
    </location>
</feature>
<dbReference type="PROSITE" id="PS00137">
    <property type="entry name" value="SUBTILASE_HIS"/>
    <property type="match status" value="1"/>
</dbReference>
<feature type="domain" description="P/Homo B" evidence="13">
    <location>
        <begin position="943"/>
        <end position="1063"/>
    </location>
</feature>
<evidence type="ECO:0000259" key="13">
    <source>
        <dbReference type="PROSITE" id="PS51829"/>
    </source>
</evidence>
<keyword evidence="3" id="KW-0134">Cell wall</keyword>
<evidence type="ECO:0000256" key="3">
    <source>
        <dbReference type="ARBA" id="ARBA00022512"/>
    </source>
</evidence>
<feature type="domain" description="PKD" evidence="12">
    <location>
        <begin position="752"/>
        <end position="839"/>
    </location>
</feature>
<keyword evidence="5" id="KW-0479">Metal-binding</keyword>
<dbReference type="CDD" id="cd00146">
    <property type="entry name" value="PKD"/>
    <property type="match status" value="2"/>
</dbReference>
<dbReference type="PROSITE" id="PS00138">
    <property type="entry name" value="SUBTILASE_SER"/>
    <property type="match status" value="1"/>
</dbReference>
<comment type="similarity">
    <text evidence="2 9 10">Belongs to the peptidase S8 family.</text>
</comment>
<dbReference type="InterPro" id="IPR002884">
    <property type="entry name" value="P_dom"/>
</dbReference>
<evidence type="ECO:0000259" key="12">
    <source>
        <dbReference type="PROSITE" id="PS50093"/>
    </source>
</evidence>
<dbReference type="PANTHER" id="PTHR43806:SF11">
    <property type="entry name" value="CEREVISIN-RELATED"/>
    <property type="match status" value="1"/>
</dbReference>
<keyword evidence="6" id="KW-0732">Signal</keyword>
<dbReference type="InterPro" id="IPR003137">
    <property type="entry name" value="PA_domain"/>
</dbReference>
<accession>A0ABS3E3B5</accession>
<dbReference type="Gene3D" id="3.50.30.30">
    <property type="match status" value="1"/>
</dbReference>
<evidence type="ECO:0000256" key="11">
    <source>
        <dbReference type="SAM" id="MobiDB-lite"/>
    </source>
</evidence>
<organism evidence="14 15">
    <name type="scientific">Microbulbifer salipaludis</name>
    <dbReference type="NCBI Taxonomy" id="187980"/>
    <lineage>
        <taxon>Bacteria</taxon>
        <taxon>Pseudomonadati</taxon>
        <taxon>Pseudomonadota</taxon>
        <taxon>Gammaproteobacteria</taxon>
        <taxon>Cellvibrionales</taxon>
        <taxon>Microbulbiferaceae</taxon>
        <taxon>Microbulbifer</taxon>
    </lineage>
</organism>
<dbReference type="Gene3D" id="2.60.120.260">
    <property type="entry name" value="Galactose-binding domain-like"/>
    <property type="match status" value="1"/>
</dbReference>
<dbReference type="InterPro" id="IPR034202">
    <property type="entry name" value="Subtilisin_Carlsberg-like"/>
</dbReference>
<dbReference type="InterPro" id="IPR013783">
    <property type="entry name" value="Ig-like_fold"/>
</dbReference>
<feature type="region of interest" description="Disordered" evidence="11">
    <location>
        <begin position="51"/>
        <end position="83"/>
    </location>
</feature>
<dbReference type="RefSeq" id="WP_206998888.1">
    <property type="nucleotide sequence ID" value="NZ_JAEKJR010000001.1"/>
</dbReference>
<keyword evidence="7 9" id="KW-0378">Hydrolase</keyword>
<evidence type="ECO:0000256" key="7">
    <source>
        <dbReference type="ARBA" id="ARBA00022801"/>
    </source>
</evidence>
<dbReference type="InterPro" id="IPR015500">
    <property type="entry name" value="Peptidase_S8_subtilisin-rel"/>
</dbReference>
<evidence type="ECO:0000256" key="1">
    <source>
        <dbReference type="ARBA" id="ARBA00001913"/>
    </source>
</evidence>
<dbReference type="PRINTS" id="PR00723">
    <property type="entry name" value="SUBTILISIN"/>
</dbReference>
<dbReference type="PROSITE" id="PS51892">
    <property type="entry name" value="SUBTILASE"/>
    <property type="match status" value="1"/>
</dbReference>
<dbReference type="SUPFAM" id="SSF49785">
    <property type="entry name" value="Galactose-binding domain-like"/>
    <property type="match status" value="1"/>
</dbReference>
<evidence type="ECO:0000256" key="9">
    <source>
        <dbReference type="PROSITE-ProRule" id="PRU01240"/>
    </source>
</evidence>
<dbReference type="SUPFAM" id="SSF49299">
    <property type="entry name" value="PKD domain"/>
    <property type="match status" value="2"/>
</dbReference>
<dbReference type="InterPro" id="IPR008979">
    <property type="entry name" value="Galactose-bd-like_sf"/>
</dbReference>
<dbReference type="SMART" id="SM00089">
    <property type="entry name" value="PKD"/>
    <property type="match status" value="2"/>
</dbReference>
<dbReference type="Gene3D" id="2.60.120.380">
    <property type="match status" value="2"/>
</dbReference>
<name>A0ABS3E3B5_9GAMM</name>
<sequence length="1063" mass="110249">MINNNNPGRKAGAGLTRVLAIATMLPVLLAPMMTLASDEQAEGERYIIKFHDGDDPRRAEPRIGPPSFAQKRAQSESAGPLKRITNRGQLRAAGVRVKQDLPHRNAIAATLSAQELRELKGNPNIKRIEVDEKRYMLSQSTPFGIEMVEAHLLSDAGATNMTACIIDSGFEYAHEDLSGNNVTGDSDPGGAGDWFTDENGHGTHVGGTIAAVNNDRGVVGVLPNGKVRLHIVKVFNAEGWAYSSSLINAMDNCVAAGAKVINMSLGANTYVQTEADAFQAAFDAGVLPIAAAGNDGNTAYSYPASYPAVVSVAAIDANKNLASFSQQNDQVELAGPGVAVRSTMPMGTGYSTSLSVGGTGYDALAMDGSASGVASGNLVDCGLADAVCTGVTDAICLIQRGGATFADKVQNCEAGGAVGAIIYNNEPGPLAGTISGTPTQIISVGVSDTAGTGLLQQLGETAQLSIGQSNYGELSGTSMATPHVVGVAALVWSHHTACGADVIRSALAATAEDLGAAGRDNGFGYGLVKAQAAVDAINADCSLNVEPPPPPGDDAYVLDNGTPLSDLVSTTYGEERHYKIEVPAGASNLRILTTGGSGDVDLYVKVGAKASFDVWDYRPYRNGNEEVVEVAAPAADTWYIMLRTYAAYDGVTLAASFDGNGGPPANIAPTADFGQSVNALSVSFVDQSQDVDGTITSWQWDFGDGASSTVQNPAHTYATAGDYTVTLMVSDDAGATDSATQTVTVTDAPPPPNQAPNATFDFLVTGLSASFSDESSDSDGNVIGWQWQFGDGATSAAQNPTHTYSAAGSYSVTLTVTDNDGASSGVTQSVTVEASQPPVGNTLENGVAVGGMSGAAGEGFRFTFDVPANATNVTFETFGGTGDVDLYVKFGSAPGKYDYDAKSVLWGSEETISEDSLQAGQWHVWVLGYYAFADASVVATHNGVSGGENPAYYINGADMNIPDGDPAGIASTISVDREGPTGLVSVSVDIKHPYRGDIELRLISPSGSIHVLKETGFDGVDNILETYQVNVGNVDSAGDWQLQIIDLFSGDQGYLDSWSLEFY</sequence>
<feature type="domain" description="PKD" evidence="12">
    <location>
        <begin position="665"/>
        <end position="746"/>
    </location>
</feature>
<evidence type="ECO:0000256" key="8">
    <source>
        <dbReference type="ARBA" id="ARBA00022825"/>
    </source>
</evidence>
<gene>
    <name evidence="14" type="ORF">JF535_02945</name>
</gene>
<dbReference type="Gene3D" id="2.60.40.10">
    <property type="entry name" value="Immunoglobulins"/>
    <property type="match status" value="2"/>
</dbReference>
<protein>
    <submittedName>
        <fullName evidence="14">S8 family serine peptidase</fullName>
    </submittedName>
</protein>
<feature type="compositionally biased region" description="Basic and acidic residues" evidence="11">
    <location>
        <begin position="51"/>
        <end position="61"/>
    </location>
</feature>
<feature type="active site" description="Charge relay system" evidence="9">
    <location>
        <position position="201"/>
    </location>
</feature>
<evidence type="ECO:0000313" key="15">
    <source>
        <dbReference type="Proteomes" id="UP000664293"/>
    </source>
</evidence>
<dbReference type="InterPro" id="IPR035986">
    <property type="entry name" value="PKD_dom_sf"/>
</dbReference>
<reference evidence="14 15" key="1">
    <citation type="submission" date="2020-12" db="EMBL/GenBank/DDBJ databases">
        <title>Oil enriched cultivation method for isolating marine PHA-producing bacteria.</title>
        <authorList>
            <person name="Zheng W."/>
            <person name="Yu S."/>
            <person name="Huang Y."/>
        </authorList>
    </citation>
    <scope>NUCLEOTIDE SEQUENCE [LARGE SCALE GENOMIC DNA]</scope>
    <source>
        <strain evidence="14 15">SN0-2</strain>
    </source>
</reference>
<dbReference type="Gene3D" id="3.30.70.80">
    <property type="entry name" value="Peptidase S8 propeptide/proteinase inhibitor I9"/>
    <property type="match status" value="1"/>
</dbReference>
<evidence type="ECO:0000256" key="10">
    <source>
        <dbReference type="RuleBase" id="RU003355"/>
    </source>
</evidence>
<dbReference type="Pfam" id="PF02225">
    <property type="entry name" value="PA"/>
    <property type="match status" value="1"/>
</dbReference>
<evidence type="ECO:0000256" key="5">
    <source>
        <dbReference type="ARBA" id="ARBA00022723"/>
    </source>
</evidence>
<dbReference type="PROSITE" id="PS51829">
    <property type="entry name" value="P_HOMO_B"/>
    <property type="match status" value="1"/>
</dbReference>
<keyword evidence="8 9" id="KW-0720">Serine protease</keyword>
<dbReference type="Pfam" id="PF01483">
    <property type="entry name" value="P_proprotein"/>
    <property type="match status" value="1"/>
</dbReference>
<dbReference type="PROSITE" id="PS50093">
    <property type="entry name" value="PKD"/>
    <property type="match status" value="2"/>
</dbReference>
<dbReference type="InterPro" id="IPR007280">
    <property type="entry name" value="Peptidase_C_arc/bac"/>
</dbReference>
<keyword evidence="15" id="KW-1185">Reference proteome</keyword>
<dbReference type="Proteomes" id="UP000664293">
    <property type="component" value="Unassembled WGS sequence"/>
</dbReference>
<dbReference type="EMBL" id="JAEKJR010000001">
    <property type="protein sequence ID" value="MBN8429803.1"/>
    <property type="molecule type" value="Genomic_DNA"/>
</dbReference>
<comment type="cofactor">
    <cofactor evidence="1">
        <name>Ca(2+)</name>
        <dbReference type="ChEBI" id="CHEBI:29108"/>
    </cofactor>
</comment>
<dbReference type="InterPro" id="IPR037045">
    <property type="entry name" value="S8pro/Inhibitor_I9_sf"/>
</dbReference>
<dbReference type="InterPro" id="IPR050131">
    <property type="entry name" value="Peptidase_S8_subtilisin-like"/>
</dbReference>
<comment type="caution">
    <text evidence="14">The sequence shown here is derived from an EMBL/GenBank/DDBJ whole genome shotgun (WGS) entry which is preliminary data.</text>
</comment>
<dbReference type="Gene3D" id="3.40.50.200">
    <property type="entry name" value="Peptidase S8/S53 domain"/>
    <property type="match status" value="1"/>
</dbReference>
<dbReference type="InterPro" id="IPR022409">
    <property type="entry name" value="PKD/Chitinase_dom"/>
</dbReference>
<dbReference type="InterPro" id="IPR036852">
    <property type="entry name" value="Peptidase_S8/S53_dom_sf"/>
</dbReference>
<dbReference type="Pfam" id="PF18911">
    <property type="entry name" value="PKD_4"/>
    <property type="match status" value="2"/>
</dbReference>
<evidence type="ECO:0000256" key="4">
    <source>
        <dbReference type="ARBA" id="ARBA00022670"/>
    </source>
</evidence>
<dbReference type="InterPro" id="IPR000209">
    <property type="entry name" value="Peptidase_S8/S53_dom"/>
</dbReference>
<dbReference type="SUPFAM" id="SSF52743">
    <property type="entry name" value="Subtilisin-like"/>
    <property type="match status" value="1"/>
</dbReference>
<dbReference type="InterPro" id="IPR023828">
    <property type="entry name" value="Peptidase_S8_Ser-AS"/>
</dbReference>
<keyword evidence="3" id="KW-0964">Secreted</keyword>
<feature type="active site" description="Charge relay system" evidence="9">
    <location>
        <position position="478"/>
    </location>
</feature>